<gene>
    <name evidence="2" type="ORF">PAL_GLEAN10014306</name>
</gene>
<feature type="region of interest" description="Disordered" evidence="1">
    <location>
        <begin position="15"/>
        <end position="45"/>
    </location>
</feature>
<reference evidence="3" key="1">
    <citation type="journal article" date="2013" name="Science">
        <title>Comparative analysis of bat genomes provides insight into the evolution of flight and immunity.</title>
        <authorList>
            <person name="Zhang G."/>
            <person name="Cowled C."/>
            <person name="Shi Z."/>
            <person name="Huang Z."/>
            <person name="Bishop-Lilly K.A."/>
            <person name="Fang X."/>
            <person name="Wynne J.W."/>
            <person name="Xiong Z."/>
            <person name="Baker M.L."/>
            <person name="Zhao W."/>
            <person name="Tachedjian M."/>
            <person name="Zhu Y."/>
            <person name="Zhou P."/>
            <person name="Jiang X."/>
            <person name="Ng J."/>
            <person name="Yang L."/>
            <person name="Wu L."/>
            <person name="Xiao J."/>
            <person name="Feng Y."/>
            <person name="Chen Y."/>
            <person name="Sun X."/>
            <person name="Zhang Y."/>
            <person name="Marsh G.A."/>
            <person name="Crameri G."/>
            <person name="Broder C.C."/>
            <person name="Frey K.G."/>
            <person name="Wang L.F."/>
            <person name="Wang J."/>
        </authorList>
    </citation>
    <scope>NUCLEOTIDE SEQUENCE [LARGE SCALE GENOMIC DNA]</scope>
</reference>
<organism evidence="2 3">
    <name type="scientific">Pteropus alecto</name>
    <name type="common">Black flying fox</name>
    <dbReference type="NCBI Taxonomy" id="9402"/>
    <lineage>
        <taxon>Eukaryota</taxon>
        <taxon>Metazoa</taxon>
        <taxon>Chordata</taxon>
        <taxon>Craniata</taxon>
        <taxon>Vertebrata</taxon>
        <taxon>Euteleostomi</taxon>
        <taxon>Mammalia</taxon>
        <taxon>Eutheria</taxon>
        <taxon>Laurasiatheria</taxon>
        <taxon>Chiroptera</taxon>
        <taxon>Yinpterochiroptera</taxon>
        <taxon>Pteropodoidea</taxon>
        <taxon>Pteropodidae</taxon>
        <taxon>Pteropodinae</taxon>
        <taxon>Pteropus</taxon>
    </lineage>
</organism>
<dbReference type="EMBL" id="KB030407">
    <property type="protein sequence ID" value="ELK17116.1"/>
    <property type="molecule type" value="Genomic_DNA"/>
</dbReference>
<evidence type="ECO:0000313" key="3">
    <source>
        <dbReference type="Proteomes" id="UP000010552"/>
    </source>
</evidence>
<dbReference type="Proteomes" id="UP000010552">
    <property type="component" value="Unassembled WGS sequence"/>
</dbReference>
<keyword evidence="3" id="KW-1185">Reference proteome</keyword>
<sequence length="122" mass="13522">MYWVSRRARPRVRREGRGLGEHIPERQAGCFPGQPSQKIQKALPSRGHQSLALARTWRGTRHGKRMAPFLGLGPTEWSFLNVSSSSQDKLTPNRLKGQETLGVRVSLCGCLSVVCLSASPEL</sequence>
<dbReference type="AlphaFoldDB" id="L5L1G7"/>
<proteinExistence type="predicted"/>
<feature type="compositionally biased region" description="Basic and acidic residues" evidence="1">
    <location>
        <begin position="15"/>
        <end position="25"/>
    </location>
</feature>
<protein>
    <submittedName>
        <fullName evidence="2">Uncharacterized protein</fullName>
    </submittedName>
</protein>
<accession>L5L1G7</accession>
<evidence type="ECO:0000313" key="2">
    <source>
        <dbReference type="EMBL" id="ELK17116.1"/>
    </source>
</evidence>
<evidence type="ECO:0000256" key="1">
    <source>
        <dbReference type="SAM" id="MobiDB-lite"/>
    </source>
</evidence>
<name>L5L1G7_PTEAL</name>
<dbReference type="InParanoid" id="L5L1G7"/>